<comment type="similarity">
    <text evidence="1 4">Belongs to the bacterial solute-binding protein 3 family.</text>
</comment>
<feature type="compositionally biased region" description="Acidic residues" evidence="5">
    <location>
        <begin position="27"/>
        <end position="48"/>
    </location>
</feature>
<evidence type="ECO:0000313" key="8">
    <source>
        <dbReference type="EMBL" id="PFG19357.1"/>
    </source>
</evidence>
<dbReference type="PROSITE" id="PS01039">
    <property type="entry name" value="SBP_BACTERIAL_3"/>
    <property type="match status" value="1"/>
</dbReference>
<keyword evidence="3 6" id="KW-0732">Signal</keyword>
<dbReference type="Proteomes" id="UP000224915">
    <property type="component" value="Unassembled WGS sequence"/>
</dbReference>
<evidence type="ECO:0000256" key="4">
    <source>
        <dbReference type="RuleBase" id="RU003744"/>
    </source>
</evidence>
<keyword evidence="2" id="KW-0813">Transport</keyword>
<organism evidence="8 9">
    <name type="scientific">Serinibacter salmoneus</name>
    <dbReference type="NCBI Taxonomy" id="556530"/>
    <lineage>
        <taxon>Bacteria</taxon>
        <taxon>Bacillati</taxon>
        <taxon>Actinomycetota</taxon>
        <taxon>Actinomycetes</taxon>
        <taxon>Micrococcales</taxon>
        <taxon>Beutenbergiaceae</taxon>
        <taxon>Serinibacter</taxon>
    </lineage>
</organism>
<dbReference type="GO" id="GO:0005576">
    <property type="term" value="C:extracellular region"/>
    <property type="evidence" value="ECO:0007669"/>
    <property type="project" value="TreeGrafter"/>
</dbReference>
<sequence>MRNTRVTIAAVAAAAALTLAACSSDSSDTDTDAGGDADTTSEESEDTGGEGGGDTIRIGIKFDQPGLGYQEGSEYTGFDVDVATYVAESLGYTPDQIEWVSAPSAQRENLLQTGQVDMIFATYSITDDRDEVVDFAGPYYVAGQDLLVRADDDSITGPEDLNGKNLCSVTGSTSAERIKEDYAEDVQLVEQAGYADCVTVLESGQVDAVTTDDIILAGLAATPANQGKFKVVGNPFSEENYGIGIPEGSDQCEAINEAVTAMIDSGDWESFVSANTEGTGYTPNADLNPPTLRGC</sequence>
<dbReference type="PANTHER" id="PTHR30085:SF6">
    <property type="entry name" value="ABC TRANSPORTER GLUTAMINE-BINDING PROTEIN GLNH"/>
    <property type="match status" value="1"/>
</dbReference>
<feature type="region of interest" description="Disordered" evidence="5">
    <location>
        <begin position="274"/>
        <end position="295"/>
    </location>
</feature>
<dbReference type="SMART" id="SM00062">
    <property type="entry name" value="PBPb"/>
    <property type="match status" value="1"/>
</dbReference>
<dbReference type="EMBL" id="PDJD01000001">
    <property type="protein sequence ID" value="PFG19357.1"/>
    <property type="molecule type" value="Genomic_DNA"/>
</dbReference>
<comment type="caution">
    <text evidence="8">The sequence shown here is derived from an EMBL/GenBank/DDBJ whole genome shotgun (WGS) entry which is preliminary data.</text>
</comment>
<accession>A0A2A9CY50</accession>
<evidence type="ECO:0000256" key="5">
    <source>
        <dbReference type="SAM" id="MobiDB-lite"/>
    </source>
</evidence>
<gene>
    <name evidence="8" type="ORF">ATL40_0917</name>
</gene>
<reference evidence="8 9" key="1">
    <citation type="submission" date="2017-10" db="EMBL/GenBank/DDBJ databases">
        <title>Sequencing the genomes of 1000 actinobacteria strains.</title>
        <authorList>
            <person name="Klenk H.-P."/>
        </authorList>
    </citation>
    <scope>NUCLEOTIDE SEQUENCE [LARGE SCALE GENOMIC DNA]</scope>
    <source>
        <strain evidence="8 9">DSM 21801</strain>
    </source>
</reference>
<dbReference type="InterPro" id="IPR018313">
    <property type="entry name" value="SBP_3_CS"/>
</dbReference>
<dbReference type="GO" id="GO:0030288">
    <property type="term" value="C:outer membrane-bounded periplasmic space"/>
    <property type="evidence" value="ECO:0007669"/>
    <property type="project" value="TreeGrafter"/>
</dbReference>
<dbReference type="AlphaFoldDB" id="A0A2A9CY50"/>
<protein>
    <submittedName>
        <fullName evidence="8">Amino acid ABC transporter substrate-binding protein (PAAT family)</fullName>
    </submittedName>
</protein>
<proteinExistence type="inferred from homology"/>
<dbReference type="GO" id="GO:0006865">
    <property type="term" value="P:amino acid transport"/>
    <property type="evidence" value="ECO:0007669"/>
    <property type="project" value="TreeGrafter"/>
</dbReference>
<dbReference type="PANTHER" id="PTHR30085">
    <property type="entry name" value="AMINO ACID ABC TRANSPORTER PERMEASE"/>
    <property type="match status" value="1"/>
</dbReference>
<evidence type="ECO:0000256" key="1">
    <source>
        <dbReference type="ARBA" id="ARBA00010333"/>
    </source>
</evidence>
<dbReference type="CDD" id="cd13690">
    <property type="entry name" value="PBP2_GluB"/>
    <property type="match status" value="1"/>
</dbReference>
<dbReference type="Pfam" id="PF00497">
    <property type="entry name" value="SBP_bac_3"/>
    <property type="match status" value="1"/>
</dbReference>
<feature type="signal peptide" evidence="6">
    <location>
        <begin position="1"/>
        <end position="23"/>
    </location>
</feature>
<evidence type="ECO:0000256" key="6">
    <source>
        <dbReference type="SAM" id="SignalP"/>
    </source>
</evidence>
<dbReference type="Gene3D" id="3.40.190.10">
    <property type="entry name" value="Periplasmic binding protein-like II"/>
    <property type="match status" value="2"/>
</dbReference>
<evidence type="ECO:0000259" key="7">
    <source>
        <dbReference type="SMART" id="SM00062"/>
    </source>
</evidence>
<evidence type="ECO:0000256" key="3">
    <source>
        <dbReference type="ARBA" id="ARBA00022729"/>
    </source>
</evidence>
<feature type="chain" id="PRO_5039608564" evidence="6">
    <location>
        <begin position="24"/>
        <end position="295"/>
    </location>
</feature>
<evidence type="ECO:0000313" key="9">
    <source>
        <dbReference type="Proteomes" id="UP000224915"/>
    </source>
</evidence>
<name>A0A2A9CY50_9MICO</name>
<dbReference type="OrthoDB" id="9807888at2"/>
<dbReference type="SUPFAM" id="SSF53850">
    <property type="entry name" value="Periplasmic binding protein-like II"/>
    <property type="match status" value="1"/>
</dbReference>
<dbReference type="PROSITE" id="PS51257">
    <property type="entry name" value="PROKAR_LIPOPROTEIN"/>
    <property type="match status" value="1"/>
</dbReference>
<feature type="region of interest" description="Disordered" evidence="5">
    <location>
        <begin position="23"/>
        <end position="57"/>
    </location>
</feature>
<feature type="domain" description="Solute-binding protein family 3/N-terminal" evidence="7">
    <location>
        <begin position="55"/>
        <end position="272"/>
    </location>
</feature>
<evidence type="ECO:0000256" key="2">
    <source>
        <dbReference type="ARBA" id="ARBA00022448"/>
    </source>
</evidence>
<dbReference type="RefSeq" id="WP_098468492.1">
    <property type="nucleotide sequence ID" value="NZ_PDJD01000001.1"/>
</dbReference>
<dbReference type="InterPro" id="IPR001638">
    <property type="entry name" value="Solute-binding_3/MltF_N"/>
</dbReference>
<dbReference type="InterPro" id="IPR051455">
    <property type="entry name" value="Bact_solute-bind_prot3"/>
</dbReference>
<keyword evidence="9" id="KW-1185">Reference proteome</keyword>